<dbReference type="Proteomes" id="UP000282076">
    <property type="component" value="Unassembled WGS sequence"/>
</dbReference>
<keyword evidence="5" id="KW-1185">Reference proteome</keyword>
<accession>A0A494Y3A6</accession>
<name>A0A494Y3A6_9BACL</name>
<comment type="subcellular location">
    <subcellularLocation>
        <location evidence="1">Cell surface</location>
    </subcellularLocation>
</comment>
<dbReference type="OrthoDB" id="2969353at2"/>
<dbReference type="InterPro" id="IPR012902">
    <property type="entry name" value="N_methyl_site"/>
</dbReference>
<dbReference type="AlphaFoldDB" id="A0A494Y3A6"/>
<dbReference type="GO" id="GO:0030420">
    <property type="term" value="P:establishment of competence for transformation"/>
    <property type="evidence" value="ECO:0007669"/>
    <property type="project" value="UniProtKB-KW"/>
</dbReference>
<dbReference type="RefSeq" id="WP_120974832.1">
    <property type="nucleotide sequence ID" value="NZ_RBZM01000002.1"/>
</dbReference>
<gene>
    <name evidence="4" type="ORF">D7Z26_04330</name>
</gene>
<sequence length="171" mass="18688">MRKFANRLKDDRGMSLIEVIASLTLLSLVMATIYGVITFGFNSYHRVTIENSLRDEADLVMSSIITEMYKYGPDEVSVPSNASVGVSLSKTVDGRPADKHSILIKDGKVYIGLGEGVLVELQSRISSDSSITVDCGGLSKCKTGLVDIKLVLEQSYANKPQKMKLESKFGF</sequence>
<keyword evidence="3" id="KW-0812">Transmembrane</keyword>
<dbReference type="PROSITE" id="PS00409">
    <property type="entry name" value="PROKAR_NTER_METHYL"/>
    <property type="match status" value="1"/>
</dbReference>
<keyword evidence="3" id="KW-0472">Membrane</keyword>
<dbReference type="NCBIfam" id="TIGR02532">
    <property type="entry name" value="IV_pilin_GFxxxE"/>
    <property type="match status" value="1"/>
</dbReference>
<organism evidence="4 5">
    <name type="scientific">Cohnella endophytica</name>
    <dbReference type="NCBI Taxonomy" id="2419778"/>
    <lineage>
        <taxon>Bacteria</taxon>
        <taxon>Bacillati</taxon>
        <taxon>Bacillota</taxon>
        <taxon>Bacilli</taxon>
        <taxon>Bacillales</taxon>
        <taxon>Paenibacillaceae</taxon>
        <taxon>Cohnella</taxon>
    </lineage>
</organism>
<keyword evidence="3" id="KW-1133">Transmembrane helix</keyword>
<comment type="caution">
    <text evidence="4">The sequence shown here is derived from an EMBL/GenBank/DDBJ whole genome shotgun (WGS) entry which is preliminary data.</text>
</comment>
<dbReference type="GO" id="GO:0009986">
    <property type="term" value="C:cell surface"/>
    <property type="evidence" value="ECO:0007669"/>
    <property type="project" value="UniProtKB-SubCell"/>
</dbReference>
<dbReference type="EMBL" id="RBZM01000002">
    <property type="protein sequence ID" value="RKP57217.1"/>
    <property type="molecule type" value="Genomic_DNA"/>
</dbReference>
<proteinExistence type="predicted"/>
<feature type="transmembrane region" description="Helical" evidence="3">
    <location>
        <begin position="20"/>
        <end position="41"/>
    </location>
</feature>
<evidence type="ECO:0000313" key="4">
    <source>
        <dbReference type="EMBL" id="RKP57217.1"/>
    </source>
</evidence>
<reference evidence="4 5" key="1">
    <citation type="submission" date="2018-10" db="EMBL/GenBank/DDBJ databases">
        <title>Cohnella sp. M2MS4P-1, whole genome shotgun sequence.</title>
        <authorList>
            <person name="Tuo L."/>
        </authorList>
    </citation>
    <scope>NUCLEOTIDE SEQUENCE [LARGE SCALE GENOMIC DNA]</scope>
    <source>
        <strain evidence="4 5">M2MS4P-1</strain>
    </source>
</reference>
<evidence type="ECO:0000313" key="5">
    <source>
        <dbReference type="Proteomes" id="UP000282076"/>
    </source>
</evidence>
<evidence type="ECO:0000256" key="2">
    <source>
        <dbReference type="ARBA" id="ARBA00023287"/>
    </source>
</evidence>
<evidence type="ECO:0000256" key="1">
    <source>
        <dbReference type="ARBA" id="ARBA00004241"/>
    </source>
</evidence>
<evidence type="ECO:0000256" key="3">
    <source>
        <dbReference type="SAM" id="Phobius"/>
    </source>
</evidence>
<dbReference type="Pfam" id="PF07963">
    <property type="entry name" value="N_methyl"/>
    <property type="match status" value="1"/>
</dbReference>
<protein>
    <submittedName>
        <fullName evidence="4">Prepilin-type N-terminal cleavage/methylation domain-containing protein</fullName>
    </submittedName>
</protein>
<keyword evidence="2" id="KW-0178">Competence</keyword>